<reference evidence="3" key="1">
    <citation type="submission" date="2017-05" db="EMBL/GenBank/DDBJ databases">
        <authorList>
            <person name="Rodrigo-Torres L."/>
            <person name="Arahal R. D."/>
            <person name="Lucena T."/>
        </authorList>
    </citation>
    <scope>NUCLEOTIDE SEQUENCE [LARGE SCALE GENOMIC DNA]</scope>
    <source>
        <strain evidence="3">CECT 8899</strain>
    </source>
</reference>
<dbReference type="RefSeq" id="WP_245820550.1">
    <property type="nucleotide sequence ID" value="NZ_FXZK01000005.1"/>
</dbReference>
<name>A0A238LGH9_9RHOB</name>
<dbReference type="PANTHER" id="PTHR36302:SF1">
    <property type="entry name" value="COPPER CHAPERONE PCU(A)C"/>
    <property type="match status" value="1"/>
</dbReference>
<proteinExistence type="predicted"/>
<dbReference type="Gene3D" id="2.60.40.1890">
    <property type="entry name" value="PCu(A)C copper chaperone"/>
    <property type="match status" value="1"/>
</dbReference>
<feature type="signal peptide" evidence="1">
    <location>
        <begin position="1"/>
        <end position="27"/>
    </location>
</feature>
<evidence type="ECO:0000313" key="3">
    <source>
        <dbReference type="Proteomes" id="UP000201613"/>
    </source>
</evidence>
<dbReference type="Pfam" id="PF04314">
    <property type="entry name" value="PCuAC"/>
    <property type="match status" value="1"/>
</dbReference>
<feature type="chain" id="PRO_5012602018" description="Copper chaperone PCu(A)C" evidence="1">
    <location>
        <begin position="28"/>
        <end position="182"/>
    </location>
</feature>
<keyword evidence="1" id="KW-0732">Signal</keyword>
<keyword evidence="3" id="KW-1185">Reference proteome</keyword>
<dbReference type="AlphaFoldDB" id="A0A238LGH9"/>
<organism evidence="2 3">
    <name type="scientific">Flavimaricola marinus</name>
    <dbReference type="NCBI Taxonomy" id="1819565"/>
    <lineage>
        <taxon>Bacteria</taxon>
        <taxon>Pseudomonadati</taxon>
        <taxon>Pseudomonadota</taxon>
        <taxon>Alphaproteobacteria</taxon>
        <taxon>Rhodobacterales</taxon>
        <taxon>Paracoccaceae</taxon>
        <taxon>Flavimaricola</taxon>
    </lineage>
</organism>
<dbReference type="Proteomes" id="UP000201613">
    <property type="component" value="Unassembled WGS sequence"/>
</dbReference>
<dbReference type="InterPro" id="IPR007410">
    <property type="entry name" value="LpqE-like"/>
</dbReference>
<gene>
    <name evidence="2" type="ORF">LOM8899_02945</name>
</gene>
<dbReference type="SUPFAM" id="SSF110087">
    <property type="entry name" value="DR1885-like metal-binding protein"/>
    <property type="match status" value="1"/>
</dbReference>
<evidence type="ECO:0008006" key="4">
    <source>
        <dbReference type="Google" id="ProtNLM"/>
    </source>
</evidence>
<sequence>MLNARMPTKTLFAALLASLALAAPAHADGPEVHDAYARTAYPGAPTAAAFMVIHNHGGADDRLIDARSPIAAKTELHTHIDAGDGVMQMRHVPEGFALETDGEIVMERGGHHVMLMGVGETLEPGDTVPLTLVFESGAEIILDVPVMSDEEAAAIGHGAMDHGEMDHDDMGEDHMDHETVDQ</sequence>
<accession>A0A238LGH9</accession>
<dbReference type="PANTHER" id="PTHR36302">
    <property type="entry name" value="BLR7088 PROTEIN"/>
    <property type="match status" value="1"/>
</dbReference>
<dbReference type="InterPro" id="IPR036182">
    <property type="entry name" value="PCuAC_sf"/>
</dbReference>
<protein>
    <recommendedName>
        <fullName evidence="4">Copper chaperone PCu(A)C</fullName>
    </recommendedName>
</protein>
<evidence type="ECO:0000313" key="2">
    <source>
        <dbReference type="EMBL" id="SMY08789.1"/>
    </source>
</evidence>
<dbReference type="EMBL" id="FXZK01000005">
    <property type="protein sequence ID" value="SMY08789.1"/>
    <property type="molecule type" value="Genomic_DNA"/>
</dbReference>
<evidence type="ECO:0000256" key="1">
    <source>
        <dbReference type="SAM" id="SignalP"/>
    </source>
</evidence>
<dbReference type="InterPro" id="IPR058248">
    <property type="entry name" value="Lxx211020-like"/>
</dbReference>